<dbReference type="SMART" id="SM00449">
    <property type="entry name" value="SPRY"/>
    <property type="match status" value="1"/>
</dbReference>
<dbReference type="Pfam" id="PF00622">
    <property type="entry name" value="SPRY"/>
    <property type="match status" value="1"/>
</dbReference>
<dbReference type="SUPFAM" id="SSF81383">
    <property type="entry name" value="F-box domain"/>
    <property type="match status" value="1"/>
</dbReference>
<dbReference type="eggNOG" id="KOG1477">
    <property type="taxonomic scope" value="Eukaryota"/>
</dbReference>
<keyword evidence="5" id="KW-1185">Reference proteome</keyword>
<dbReference type="STRING" id="2903.R1G1V4"/>
<dbReference type="CDD" id="cd12885">
    <property type="entry name" value="SPRY_RanBP_like"/>
    <property type="match status" value="1"/>
</dbReference>
<dbReference type="InterPro" id="IPR013320">
    <property type="entry name" value="ConA-like_dom_sf"/>
</dbReference>
<feature type="transmembrane region" description="Helical" evidence="2">
    <location>
        <begin position="356"/>
        <end position="376"/>
    </location>
</feature>
<feature type="transmembrane region" description="Helical" evidence="2">
    <location>
        <begin position="464"/>
        <end position="481"/>
    </location>
</feature>
<feature type="transmembrane region" description="Helical" evidence="2">
    <location>
        <begin position="422"/>
        <end position="444"/>
    </location>
</feature>
<dbReference type="RefSeq" id="XP_005792273.1">
    <property type="nucleotide sequence ID" value="XM_005792216.1"/>
</dbReference>
<dbReference type="EnsemblProtists" id="EOD39844">
    <property type="protein sequence ID" value="EOD39844"/>
    <property type="gene ID" value="EMIHUDRAFT_108829"/>
</dbReference>
<proteinExistence type="predicted"/>
<protein>
    <recommendedName>
        <fullName evidence="3">F-box domain-containing protein</fullName>
    </recommendedName>
</protein>
<feature type="domain" description="F-box" evidence="3">
    <location>
        <begin position="17"/>
        <end position="63"/>
    </location>
</feature>
<keyword evidence="2" id="KW-1133">Transmembrane helix</keyword>
<evidence type="ECO:0000256" key="2">
    <source>
        <dbReference type="SAM" id="Phobius"/>
    </source>
</evidence>
<dbReference type="InterPro" id="IPR003877">
    <property type="entry name" value="SPRY_dom"/>
</dbReference>
<dbReference type="Proteomes" id="UP000013827">
    <property type="component" value="Unassembled WGS sequence"/>
</dbReference>
<dbReference type="Gene3D" id="1.20.1280.50">
    <property type="match status" value="1"/>
</dbReference>
<name>A0A0D3KVQ9_EMIH1</name>
<reference evidence="4" key="2">
    <citation type="submission" date="2024-10" db="UniProtKB">
        <authorList>
            <consortium name="EnsemblProtists"/>
        </authorList>
    </citation>
    <scope>IDENTIFICATION</scope>
</reference>
<feature type="compositionally biased region" description="Low complexity" evidence="1">
    <location>
        <begin position="604"/>
        <end position="627"/>
    </location>
</feature>
<evidence type="ECO:0000313" key="5">
    <source>
        <dbReference type="Proteomes" id="UP000013827"/>
    </source>
</evidence>
<dbReference type="AlphaFoldDB" id="A0A0D3KVQ9"/>
<accession>A0A0D3KVQ9</accession>
<evidence type="ECO:0000313" key="4">
    <source>
        <dbReference type="EnsemblProtists" id="EOD39844"/>
    </source>
</evidence>
<dbReference type="KEGG" id="ehx:EMIHUDRAFT_108829"/>
<dbReference type="InterPro" id="IPR050618">
    <property type="entry name" value="Ubq-SigPath_Reg"/>
</dbReference>
<dbReference type="InterPro" id="IPR001810">
    <property type="entry name" value="F-box_dom"/>
</dbReference>
<evidence type="ECO:0000256" key="1">
    <source>
        <dbReference type="SAM" id="MobiDB-lite"/>
    </source>
</evidence>
<feature type="region of interest" description="Disordered" evidence="1">
    <location>
        <begin position="604"/>
        <end position="638"/>
    </location>
</feature>
<organism evidence="4 5">
    <name type="scientific">Emiliania huxleyi (strain CCMP1516)</name>
    <dbReference type="NCBI Taxonomy" id="280463"/>
    <lineage>
        <taxon>Eukaryota</taxon>
        <taxon>Haptista</taxon>
        <taxon>Haptophyta</taxon>
        <taxon>Prymnesiophyceae</taxon>
        <taxon>Isochrysidales</taxon>
        <taxon>Noelaerhabdaceae</taxon>
        <taxon>Emiliania</taxon>
    </lineage>
</organism>
<keyword evidence="2" id="KW-0472">Membrane</keyword>
<evidence type="ECO:0000259" key="3">
    <source>
        <dbReference type="PROSITE" id="PS50181"/>
    </source>
</evidence>
<keyword evidence="2" id="KW-0812">Transmembrane</keyword>
<dbReference type="InterPro" id="IPR036047">
    <property type="entry name" value="F-box-like_dom_sf"/>
</dbReference>
<dbReference type="PROSITE" id="PS50181">
    <property type="entry name" value="FBOX"/>
    <property type="match status" value="1"/>
</dbReference>
<dbReference type="Pfam" id="PF12937">
    <property type="entry name" value="F-box-like"/>
    <property type="match status" value="1"/>
</dbReference>
<reference evidence="5" key="1">
    <citation type="journal article" date="2013" name="Nature">
        <title>Pan genome of the phytoplankton Emiliania underpins its global distribution.</title>
        <authorList>
            <person name="Read B.A."/>
            <person name="Kegel J."/>
            <person name="Klute M.J."/>
            <person name="Kuo A."/>
            <person name="Lefebvre S.C."/>
            <person name="Maumus F."/>
            <person name="Mayer C."/>
            <person name="Miller J."/>
            <person name="Monier A."/>
            <person name="Salamov A."/>
            <person name="Young J."/>
            <person name="Aguilar M."/>
            <person name="Claverie J.M."/>
            <person name="Frickenhaus S."/>
            <person name="Gonzalez K."/>
            <person name="Herman E.K."/>
            <person name="Lin Y.C."/>
            <person name="Napier J."/>
            <person name="Ogata H."/>
            <person name="Sarno A.F."/>
            <person name="Shmutz J."/>
            <person name="Schroeder D."/>
            <person name="de Vargas C."/>
            <person name="Verret F."/>
            <person name="von Dassow P."/>
            <person name="Valentin K."/>
            <person name="Van de Peer Y."/>
            <person name="Wheeler G."/>
            <person name="Dacks J.B."/>
            <person name="Delwiche C.F."/>
            <person name="Dyhrman S.T."/>
            <person name="Glockner G."/>
            <person name="John U."/>
            <person name="Richards T."/>
            <person name="Worden A.Z."/>
            <person name="Zhang X."/>
            <person name="Grigoriev I.V."/>
            <person name="Allen A.E."/>
            <person name="Bidle K."/>
            <person name="Borodovsky M."/>
            <person name="Bowler C."/>
            <person name="Brownlee C."/>
            <person name="Cock J.M."/>
            <person name="Elias M."/>
            <person name="Gladyshev V.N."/>
            <person name="Groth M."/>
            <person name="Guda C."/>
            <person name="Hadaegh A."/>
            <person name="Iglesias-Rodriguez M.D."/>
            <person name="Jenkins J."/>
            <person name="Jones B.M."/>
            <person name="Lawson T."/>
            <person name="Leese F."/>
            <person name="Lindquist E."/>
            <person name="Lobanov A."/>
            <person name="Lomsadze A."/>
            <person name="Malik S.B."/>
            <person name="Marsh M.E."/>
            <person name="Mackinder L."/>
            <person name="Mock T."/>
            <person name="Mueller-Roeber B."/>
            <person name="Pagarete A."/>
            <person name="Parker M."/>
            <person name="Probert I."/>
            <person name="Quesneville H."/>
            <person name="Raines C."/>
            <person name="Rensing S.A."/>
            <person name="Riano-Pachon D.M."/>
            <person name="Richier S."/>
            <person name="Rokitta S."/>
            <person name="Shiraiwa Y."/>
            <person name="Soanes D.M."/>
            <person name="van der Giezen M."/>
            <person name="Wahlund T.M."/>
            <person name="Williams B."/>
            <person name="Wilson W."/>
            <person name="Wolfe G."/>
            <person name="Wurch L.L."/>
        </authorList>
    </citation>
    <scope>NUCLEOTIDE SEQUENCE</scope>
</reference>
<dbReference type="GeneID" id="17285115"/>
<feature type="region of interest" description="Disordered" evidence="1">
    <location>
        <begin position="95"/>
        <end position="114"/>
    </location>
</feature>
<feature type="compositionally biased region" description="Pro residues" evidence="1">
    <location>
        <begin position="533"/>
        <end position="548"/>
    </location>
</feature>
<dbReference type="InterPro" id="IPR043136">
    <property type="entry name" value="B30.2/SPRY_sf"/>
</dbReference>
<feature type="region of interest" description="Disordered" evidence="1">
    <location>
        <begin position="525"/>
        <end position="564"/>
    </location>
</feature>
<dbReference type="HOGENOM" id="CLU_429263_0_0_1"/>
<feature type="compositionally biased region" description="Basic residues" evidence="1">
    <location>
        <begin position="629"/>
        <end position="638"/>
    </location>
</feature>
<sequence>MKPSLGPSAAPDTPSSVRCLLDLPPECLALVLASLAVRDVLAAAATCPALKVAADDPILWRNLLWQVWIATAARGAEKADFAARLLRYQQASSMRAGVGPDSTGAAVEAELPERPSEARPLPLSQWLRSYDAPDAALAGVWRQRLMWSGSTDQCHGDTVGCACVHGSPTPQPFGSGRVVYYEVRVLSQGEHGFIAVGWSPEGFPSKNKQPGWVRHTYGYHGDDGHVYSSFGYGRRFGAPFGTGRTVGTGLVLPPPGAPPDRCHGSLLFKAWRRAIFFTVDGELCGAPFPSVPAPTLLRPAVGVHSVGEQVELHFGDGAASVIAASPPRRPSPFAFDLAEYCAREGGAASLEQMLPWLAPRLVVLLMHLAALCTLALHPTLRPALPCARAASATMALEGVPPELAKQVVEAEARAATGRTPRVAGTAVLGLLAAASAAVAAGSLAGNEQAAALAEDVLPFGSAPLSLLLDAGVGGACLWAYAQEMQTRDENLDRIWTELQQRRAAAGGANRAERRAKKVARERVFTGGGGFAASPPPPPPPTPASPLSPPSAGAASEQDGGGLLSSVKDFWNEANELGRAGALNLNAQLEEQGVLPALEPLDEAAGAVAGGDESPRAEAAGAGVASAKRGGGKKKRKRR</sequence>
<dbReference type="InterPro" id="IPR044736">
    <property type="entry name" value="Gid1/RanBPM/SPLA_SPRY"/>
</dbReference>
<dbReference type="Gene3D" id="2.60.120.920">
    <property type="match status" value="1"/>
</dbReference>
<dbReference type="SUPFAM" id="SSF49899">
    <property type="entry name" value="Concanavalin A-like lectins/glucanases"/>
    <property type="match status" value="1"/>
</dbReference>
<dbReference type="PANTHER" id="PTHR12864">
    <property type="entry name" value="RAN BINDING PROTEIN 9-RELATED"/>
    <property type="match status" value="1"/>
</dbReference>
<dbReference type="PaxDb" id="2903-EOD39844"/>